<dbReference type="AlphaFoldDB" id="A0A0A9BBE3"/>
<reference evidence="1" key="1">
    <citation type="submission" date="2014-09" db="EMBL/GenBank/DDBJ databases">
        <authorList>
            <person name="Magalhaes I.L.F."/>
            <person name="Oliveira U."/>
            <person name="Santos F.R."/>
            <person name="Vidigal T.H.D.A."/>
            <person name="Brescovit A.D."/>
            <person name="Santos A.J."/>
        </authorList>
    </citation>
    <scope>NUCLEOTIDE SEQUENCE</scope>
    <source>
        <tissue evidence="1">Shoot tissue taken approximately 20 cm above the soil surface</tissue>
    </source>
</reference>
<evidence type="ECO:0000313" key="1">
    <source>
        <dbReference type="EMBL" id="JAD58545.1"/>
    </source>
</evidence>
<proteinExistence type="predicted"/>
<dbReference type="EMBL" id="GBRH01239350">
    <property type="protein sequence ID" value="JAD58545.1"/>
    <property type="molecule type" value="Transcribed_RNA"/>
</dbReference>
<accession>A0A0A9BBE3</accession>
<sequence length="126" mass="14250">MAGFGYLILESQDVPWKRFFFTLLHCYNNVAGNISDKARRGELLELGMISSGPVQVTCSPHAFAQFTWARSCGQVWFSQRMAHSHYLLDRMSTWTVRSHMHPNKLTGHLQSSHVLTVAILVSCLLA</sequence>
<protein>
    <submittedName>
        <fullName evidence="1">Uncharacterized protein</fullName>
    </submittedName>
</protein>
<reference evidence="1" key="2">
    <citation type="journal article" date="2015" name="Data Brief">
        <title>Shoot transcriptome of the giant reed, Arundo donax.</title>
        <authorList>
            <person name="Barrero R.A."/>
            <person name="Guerrero F.D."/>
            <person name="Moolhuijzen P."/>
            <person name="Goolsby J.A."/>
            <person name="Tidwell J."/>
            <person name="Bellgard S.E."/>
            <person name="Bellgard M.I."/>
        </authorList>
    </citation>
    <scope>NUCLEOTIDE SEQUENCE</scope>
    <source>
        <tissue evidence="1">Shoot tissue taken approximately 20 cm above the soil surface</tissue>
    </source>
</reference>
<organism evidence="1">
    <name type="scientific">Arundo donax</name>
    <name type="common">Giant reed</name>
    <name type="synonym">Donax arundinaceus</name>
    <dbReference type="NCBI Taxonomy" id="35708"/>
    <lineage>
        <taxon>Eukaryota</taxon>
        <taxon>Viridiplantae</taxon>
        <taxon>Streptophyta</taxon>
        <taxon>Embryophyta</taxon>
        <taxon>Tracheophyta</taxon>
        <taxon>Spermatophyta</taxon>
        <taxon>Magnoliopsida</taxon>
        <taxon>Liliopsida</taxon>
        <taxon>Poales</taxon>
        <taxon>Poaceae</taxon>
        <taxon>PACMAD clade</taxon>
        <taxon>Arundinoideae</taxon>
        <taxon>Arundineae</taxon>
        <taxon>Arundo</taxon>
    </lineage>
</organism>
<name>A0A0A9BBE3_ARUDO</name>